<dbReference type="EMBL" id="NKHZ01000057">
    <property type="protein sequence ID" value="PNS16475.1"/>
    <property type="molecule type" value="Genomic_DNA"/>
</dbReference>
<evidence type="ECO:0000313" key="3">
    <source>
        <dbReference type="Proteomes" id="UP000243797"/>
    </source>
</evidence>
<dbReference type="Proteomes" id="UP000243797">
    <property type="component" value="Unassembled WGS sequence"/>
</dbReference>
<organism evidence="2 3">
    <name type="scientific">Sphaceloma murrayae</name>
    <dbReference type="NCBI Taxonomy" id="2082308"/>
    <lineage>
        <taxon>Eukaryota</taxon>
        <taxon>Fungi</taxon>
        <taxon>Dikarya</taxon>
        <taxon>Ascomycota</taxon>
        <taxon>Pezizomycotina</taxon>
        <taxon>Dothideomycetes</taxon>
        <taxon>Dothideomycetidae</taxon>
        <taxon>Myriangiales</taxon>
        <taxon>Elsinoaceae</taxon>
        <taxon>Sphaceloma</taxon>
    </lineage>
</organism>
<sequence>MAKRTASQSGRDDAEINSDRSSKRPRTVEELTSLQSEPAPSATSPPRQDLVVKLKIPAHLHYDLAIILQADPRPAHGVSSSAFEAKQLAVAVNASREILLDPLTRAALATPGFSMITALCDHIDVLLRVVSFMPSRAIINLYSISAPFHYHFNSRYETFILAGTQLWAPNAEDIWPWKHYRTLCISDPALRLPSTYVSAHSIRDGAAAPTMTQPPTTSSPPAPFTSHHGSNDPLPVKPIPSLRYLSMCVYRHLVIKEIIALLISASHVVPATATALALQKVWFLLDIPVSAPRLGLIQNRAYFTDTDLWALHLFFVKLDMYWTDPVNYLGGEKMVREYLMQERTLSTLWDFLRGRRNASVDMLSLWVKHGYTPRERIYGPLTKEGQEAWENKAEYTIMDVPVAMCGRGGYELYGLGRARLIRPDELVMREQVRRQLRLEATMFKFIRYGYMDEHLRPVRKWELEELLPYRKEEKRLMLKRIREGMRKRQIERVKEMAREREEGDETRRALDAVTMEVD</sequence>
<evidence type="ECO:0000256" key="1">
    <source>
        <dbReference type="SAM" id="MobiDB-lite"/>
    </source>
</evidence>
<accession>A0A2K1QMW9</accession>
<dbReference type="AlphaFoldDB" id="A0A2K1QMW9"/>
<protein>
    <submittedName>
        <fullName evidence="2">Uncharacterized protein</fullName>
    </submittedName>
</protein>
<comment type="caution">
    <text evidence="2">The sequence shown here is derived from an EMBL/GenBank/DDBJ whole genome shotgun (WGS) entry which is preliminary data.</text>
</comment>
<proteinExistence type="predicted"/>
<keyword evidence="3" id="KW-1185">Reference proteome</keyword>
<feature type="compositionally biased region" description="Basic and acidic residues" evidence="1">
    <location>
        <begin position="10"/>
        <end position="29"/>
    </location>
</feature>
<feature type="compositionally biased region" description="Polar residues" evidence="1">
    <location>
        <begin position="30"/>
        <end position="46"/>
    </location>
</feature>
<dbReference type="InParanoid" id="A0A2K1QMW9"/>
<gene>
    <name evidence="2" type="ORF">CAC42_209</name>
</gene>
<feature type="region of interest" description="Disordered" evidence="1">
    <location>
        <begin position="1"/>
        <end position="47"/>
    </location>
</feature>
<dbReference type="OrthoDB" id="4966at2759"/>
<dbReference type="STRING" id="2082308.A0A2K1QMW9"/>
<evidence type="ECO:0000313" key="2">
    <source>
        <dbReference type="EMBL" id="PNS16475.1"/>
    </source>
</evidence>
<feature type="compositionally biased region" description="Low complexity" evidence="1">
    <location>
        <begin position="207"/>
        <end position="216"/>
    </location>
</feature>
<reference evidence="2 3" key="1">
    <citation type="submission" date="2017-06" db="EMBL/GenBank/DDBJ databases">
        <title>Draft genome sequence of a variant of Elsinoe murrayae.</title>
        <authorList>
            <person name="Cheng Q."/>
        </authorList>
    </citation>
    <scope>NUCLEOTIDE SEQUENCE [LARGE SCALE GENOMIC DNA]</scope>
    <source>
        <strain evidence="2 3">CQ-2017a</strain>
    </source>
</reference>
<feature type="region of interest" description="Disordered" evidence="1">
    <location>
        <begin position="207"/>
        <end position="231"/>
    </location>
</feature>
<name>A0A2K1QMW9_9PEZI</name>